<keyword evidence="2" id="KW-1185">Reference proteome</keyword>
<name>A0ABT3AY09_9CYAN</name>
<protein>
    <submittedName>
        <fullName evidence="1">Lipid-A-disaccharide synthase</fullName>
    </submittedName>
</protein>
<dbReference type="Proteomes" id="UP001526143">
    <property type="component" value="Unassembled WGS sequence"/>
</dbReference>
<dbReference type="PANTHER" id="PTHR30372">
    <property type="entry name" value="LIPID-A-DISACCHARIDE SYNTHASE"/>
    <property type="match status" value="1"/>
</dbReference>
<dbReference type="InterPro" id="IPR003835">
    <property type="entry name" value="Glyco_trans_19"/>
</dbReference>
<sequence>MSQVDILILSNSPGEVTTWVRPVVQALRQQLGSDRSVVRISVILSPCPNATGKEAAIARSYPEVDRVQSAEHFWQFLLWGKTFESWDWRSHGVVLFLGGDQFFPVVIGKKLNYRTVVYAEWEARWHSLIDRFAVMKPEVANRVSQKYADKFTVVGDLMVEAQQEEGE</sequence>
<evidence type="ECO:0000313" key="2">
    <source>
        <dbReference type="Proteomes" id="UP001526143"/>
    </source>
</evidence>
<dbReference type="PANTHER" id="PTHR30372:SF6">
    <property type="entry name" value="LIPID-A-DISACCHARIDE SYNTHASE"/>
    <property type="match status" value="1"/>
</dbReference>
<feature type="non-terminal residue" evidence="1">
    <location>
        <position position="167"/>
    </location>
</feature>
<evidence type="ECO:0000313" key="1">
    <source>
        <dbReference type="EMBL" id="MCV3213995.1"/>
    </source>
</evidence>
<dbReference type="EMBL" id="JAOWRF010000158">
    <property type="protein sequence ID" value="MCV3213995.1"/>
    <property type="molecule type" value="Genomic_DNA"/>
</dbReference>
<accession>A0ABT3AY09</accession>
<reference evidence="1 2" key="1">
    <citation type="submission" date="2022-10" db="EMBL/GenBank/DDBJ databases">
        <title>Identification of biosynthetic pathway for the production of the potent trypsin inhibitor radiosumin.</title>
        <authorList>
            <person name="Fewer D.P."/>
            <person name="Delbaje E."/>
            <person name="Ouyang X."/>
            <person name="Agostino P.D."/>
            <person name="Wahlsten M."/>
            <person name="Jokela J."/>
            <person name="Permi P."/>
            <person name="Haapaniemi E."/>
            <person name="Koistinen H."/>
        </authorList>
    </citation>
    <scope>NUCLEOTIDE SEQUENCE [LARGE SCALE GENOMIC DNA]</scope>
    <source>
        <strain evidence="1 2">NIES-515</strain>
    </source>
</reference>
<proteinExistence type="predicted"/>
<gene>
    <name evidence="1" type="ORF">OGM63_10785</name>
</gene>
<organism evidence="1 2">
    <name type="scientific">Plectonema radiosum NIES-515</name>
    <dbReference type="NCBI Taxonomy" id="2986073"/>
    <lineage>
        <taxon>Bacteria</taxon>
        <taxon>Bacillati</taxon>
        <taxon>Cyanobacteriota</taxon>
        <taxon>Cyanophyceae</taxon>
        <taxon>Oscillatoriophycideae</taxon>
        <taxon>Oscillatoriales</taxon>
        <taxon>Microcoleaceae</taxon>
        <taxon>Plectonema</taxon>
    </lineage>
</organism>
<comment type="caution">
    <text evidence="1">The sequence shown here is derived from an EMBL/GenBank/DDBJ whole genome shotgun (WGS) entry which is preliminary data.</text>
</comment>